<dbReference type="GO" id="GO:0043190">
    <property type="term" value="C:ATP-binding cassette (ABC) transporter complex"/>
    <property type="evidence" value="ECO:0007669"/>
    <property type="project" value="InterPro"/>
</dbReference>
<dbReference type="RefSeq" id="WP_188898865.1">
    <property type="nucleotide sequence ID" value="NZ_BMKS01000002.1"/>
</dbReference>
<dbReference type="GO" id="GO:0015833">
    <property type="term" value="P:peptide transport"/>
    <property type="evidence" value="ECO:0007669"/>
    <property type="project" value="TreeGrafter"/>
</dbReference>
<dbReference type="AlphaFoldDB" id="A0A8J2Z8Q0"/>
<protein>
    <submittedName>
        <fullName evidence="7">ABC transporter substrate-binding protein</fullName>
    </submittedName>
</protein>
<keyword evidence="8" id="KW-1185">Reference proteome</keyword>
<feature type="signal peptide" evidence="5">
    <location>
        <begin position="1"/>
        <end position="25"/>
    </location>
</feature>
<proteinExistence type="inferred from homology"/>
<dbReference type="PROSITE" id="PS51318">
    <property type="entry name" value="TAT"/>
    <property type="match status" value="1"/>
</dbReference>
<accession>A0A8J2Z8Q0</accession>
<dbReference type="SUPFAM" id="SSF53850">
    <property type="entry name" value="Periplasmic binding protein-like II"/>
    <property type="match status" value="1"/>
</dbReference>
<dbReference type="Proteomes" id="UP000597507">
    <property type="component" value="Unassembled WGS sequence"/>
</dbReference>
<dbReference type="Gene3D" id="3.10.105.10">
    <property type="entry name" value="Dipeptide-binding Protein, Domain 3"/>
    <property type="match status" value="1"/>
</dbReference>
<organism evidence="7 8">
    <name type="scientific">Caldovatus sediminis</name>
    <dbReference type="NCBI Taxonomy" id="2041189"/>
    <lineage>
        <taxon>Bacteria</taxon>
        <taxon>Pseudomonadati</taxon>
        <taxon>Pseudomonadota</taxon>
        <taxon>Alphaproteobacteria</taxon>
        <taxon>Acetobacterales</taxon>
        <taxon>Roseomonadaceae</taxon>
        <taxon>Caldovatus</taxon>
    </lineage>
</organism>
<evidence type="ECO:0000313" key="7">
    <source>
        <dbReference type="EMBL" id="GGG23638.1"/>
    </source>
</evidence>
<keyword evidence="4 5" id="KW-0732">Signal</keyword>
<name>A0A8J2Z8Q0_9PROT</name>
<dbReference type="InterPro" id="IPR000914">
    <property type="entry name" value="SBP_5_dom"/>
</dbReference>
<dbReference type="EMBL" id="BMKS01000002">
    <property type="protein sequence ID" value="GGG23638.1"/>
    <property type="molecule type" value="Genomic_DNA"/>
</dbReference>
<dbReference type="CDD" id="cd08515">
    <property type="entry name" value="PBP2_NikA_DppA_OppA_like_10"/>
    <property type="match status" value="1"/>
</dbReference>
<dbReference type="InterPro" id="IPR030678">
    <property type="entry name" value="Peptide/Ni-bd"/>
</dbReference>
<dbReference type="Gene3D" id="3.40.190.10">
    <property type="entry name" value="Periplasmic binding protein-like II"/>
    <property type="match status" value="1"/>
</dbReference>
<reference evidence="7 8" key="1">
    <citation type="journal article" date="2014" name="Int. J. Syst. Evol. Microbiol.">
        <title>Complete genome sequence of Corynebacterium casei LMG S-19264T (=DSM 44701T), isolated from a smear-ripened cheese.</title>
        <authorList>
            <consortium name="US DOE Joint Genome Institute (JGI-PGF)"/>
            <person name="Walter F."/>
            <person name="Albersmeier A."/>
            <person name="Kalinowski J."/>
            <person name="Ruckert C."/>
        </authorList>
    </citation>
    <scope>NUCLEOTIDE SEQUENCE [LARGE SCALE GENOMIC DNA]</scope>
    <source>
        <strain evidence="7 8">CGMCC 1.16330</strain>
    </source>
</reference>
<comment type="similarity">
    <text evidence="2">Belongs to the bacterial solute-binding protein 5 family.</text>
</comment>
<dbReference type="InterPro" id="IPR006311">
    <property type="entry name" value="TAT_signal"/>
</dbReference>
<comment type="subcellular location">
    <subcellularLocation>
        <location evidence="1">Periplasm</location>
    </subcellularLocation>
</comment>
<gene>
    <name evidence="7" type="ORF">GCM10010964_09740</name>
</gene>
<dbReference type="PIRSF" id="PIRSF002741">
    <property type="entry name" value="MppA"/>
    <property type="match status" value="1"/>
</dbReference>
<evidence type="ECO:0000256" key="3">
    <source>
        <dbReference type="ARBA" id="ARBA00022448"/>
    </source>
</evidence>
<evidence type="ECO:0000256" key="5">
    <source>
        <dbReference type="SAM" id="SignalP"/>
    </source>
</evidence>
<evidence type="ECO:0000256" key="2">
    <source>
        <dbReference type="ARBA" id="ARBA00005695"/>
    </source>
</evidence>
<dbReference type="PANTHER" id="PTHR30290">
    <property type="entry name" value="PERIPLASMIC BINDING COMPONENT OF ABC TRANSPORTER"/>
    <property type="match status" value="1"/>
</dbReference>
<evidence type="ECO:0000256" key="1">
    <source>
        <dbReference type="ARBA" id="ARBA00004418"/>
    </source>
</evidence>
<evidence type="ECO:0000259" key="6">
    <source>
        <dbReference type="Pfam" id="PF00496"/>
    </source>
</evidence>
<feature type="domain" description="Solute-binding protein family 5" evidence="6">
    <location>
        <begin position="81"/>
        <end position="440"/>
    </location>
</feature>
<evidence type="ECO:0000313" key="8">
    <source>
        <dbReference type="Proteomes" id="UP000597507"/>
    </source>
</evidence>
<dbReference type="GO" id="GO:1904680">
    <property type="term" value="F:peptide transmembrane transporter activity"/>
    <property type="evidence" value="ECO:0007669"/>
    <property type="project" value="TreeGrafter"/>
</dbReference>
<dbReference type="Pfam" id="PF00496">
    <property type="entry name" value="SBP_bac_5"/>
    <property type="match status" value="1"/>
</dbReference>
<dbReference type="GO" id="GO:0030288">
    <property type="term" value="C:outer membrane-bounded periplasmic space"/>
    <property type="evidence" value="ECO:0007669"/>
    <property type="project" value="UniProtKB-ARBA"/>
</dbReference>
<dbReference type="InterPro" id="IPR039424">
    <property type="entry name" value="SBP_5"/>
</dbReference>
<dbReference type="PANTHER" id="PTHR30290:SF9">
    <property type="entry name" value="OLIGOPEPTIDE-BINDING PROTEIN APPA"/>
    <property type="match status" value="1"/>
</dbReference>
<feature type="chain" id="PRO_5035224630" evidence="5">
    <location>
        <begin position="26"/>
        <end position="516"/>
    </location>
</feature>
<evidence type="ECO:0000256" key="4">
    <source>
        <dbReference type="ARBA" id="ARBA00022729"/>
    </source>
</evidence>
<comment type="caution">
    <text evidence="7">The sequence shown here is derived from an EMBL/GenBank/DDBJ whole genome shotgun (WGS) entry which is preliminary data.</text>
</comment>
<sequence length="516" mass="57422">MTMRRRSIGKGLLGAAGGLALPAIAAPREATAQRSANTLRVGFRDAVPNVDPYYNSQRTGVIIGHQAFDGLVHRDPESFRIVPALATEWRWVDGKTLEFTLRQGVKFHDGSPFGPDDVVYTINTVADPASRVATPSNYAWMQGAEKTGPNTVRLHMKHPMPAALDYLALITPIWPKAYRERVGPEGFARAPVGTGPYRFAKVDVSVGVEYERFDDYYEGGPKGRPAIRRITARYLSDAATELTELLSGRVDWIWNINPDQMENVNRLPTLQAVQKESMRVGYLQPDAAGRSGAGNPMTNLKVRQALFHAIDRQALADRLVRGGSRVPDAPCFPSQFGCDGEAAVKYDYNPDKARRLLSEAGFPNGFDVELTSYVQPRQWSEAVQNYLQAVGIRARLNLLQVAAQIQRALRGELALNMGSWGSYSINDVSAILPNYFGGGGNDYARDPEVTKLVEEGGSSNDEETRRRAYSAAIRRITEQAYWIPLHTYVNAYAFSRQLDFTPYPDELPRFYLAKWK</sequence>
<keyword evidence="3" id="KW-0813">Transport</keyword>